<feature type="transmembrane region" description="Helical" evidence="7">
    <location>
        <begin position="29"/>
        <end position="51"/>
    </location>
</feature>
<dbReference type="PANTHER" id="PTHR30506">
    <property type="entry name" value="INNER MEMBRANE PROTEIN"/>
    <property type="match status" value="1"/>
</dbReference>
<evidence type="ECO:0000256" key="1">
    <source>
        <dbReference type="ARBA" id="ARBA00004651"/>
    </source>
</evidence>
<evidence type="ECO:0000256" key="7">
    <source>
        <dbReference type="SAM" id="Phobius"/>
    </source>
</evidence>
<evidence type="ECO:0000256" key="3">
    <source>
        <dbReference type="ARBA" id="ARBA00022475"/>
    </source>
</evidence>
<dbReference type="Proteomes" id="UP000182237">
    <property type="component" value="Chromosome I"/>
</dbReference>
<evidence type="ECO:0000256" key="6">
    <source>
        <dbReference type="ARBA" id="ARBA00023136"/>
    </source>
</evidence>
<dbReference type="eggNOG" id="COG2860">
    <property type="taxonomic scope" value="Bacteria"/>
</dbReference>
<keyword evidence="10" id="KW-1185">Reference proteome</keyword>
<feature type="domain" description="Glycine transporter" evidence="8">
    <location>
        <begin position="92"/>
        <end position="163"/>
    </location>
</feature>
<protein>
    <submittedName>
        <fullName evidence="9">Uncharacterized membrane protein YeiH</fullName>
    </submittedName>
</protein>
<dbReference type="AlphaFoldDB" id="A0A1H1M8T4"/>
<feature type="domain" description="Glycine transporter" evidence="8">
    <location>
        <begin position="5"/>
        <end position="78"/>
    </location>
</feature>
<reference evidence="9 10" key="1">
    <citation type="submission" date="2016-10" db="EMBL/GenBank/DDBJ databases">
        <authorList>
            <person name="de Groot N.N."/>
        </authorList>
    </citation>
    <scope>NUCLEOTIDE SEQUENCE [LARGE SCALE GENOMIC DNA]</scope>
    <source>
        <strain evidence="9 10">DSM 45434</strain>
    </source>
</reference>
<evidence type="ECO:0000313" key="10">
    <source>
        <dbReference type="Proteomes" id="UP000182237"/>
    </source>
</evidence>
<dbReference type="STRING" id="1203190.GCA_000312345_00306"/>
<evidence type="ECO:0000256" key="5">
    <source>
        <dbReference type="ARBA" id="ARBA00022989"/>
    </source>
</evidence>
<keyword evidence="4 7" id="KW-0812">Transmembrane</keyword>
<evidence type="ECO:0000256" key="4">
    <source>
        <dbReference type="ARBA" id="ARBA00022692"/>
    </source>
</evidence>
<gene>
    <name evidence="9" type="ORF">SAMN04488539_0467</name>
</gene>
<keyword evidence="5 7" id="KW-1133">Transmembrane helix</keyword>
<dbReference type="PANTHER" id="PTHR30506:SF3">
    <property type="entry name" value="UPF0126 INNER MEMBRANE PROTEIN YADS-RELATED"/>
    <property type="match status" value="1"/>
</dbReference>
<evidence type="ECO:0000259" key="8">
    <source>
        <dbReference type="Pfam" id="PF03458"/>
    </source>
</evidence>
<name>A0A1H1M8T4_9CORY</name>
<feature type="transmembrane region" description="Helical" evidence="7">
    <location>
        <begin position="108"/>
        <end position="128"/>
    </location>
</feature>
<comment type="similarity">
    <text evidence="2">Belongs to the UPF0126 family.</text>
</comment>
<feature type="transmembrane region" description="Helical" evidence="7">
    <location>
        <begin position="63"/>
        <end position="88"/>
    </location>
</feature>
<feature type="transmembrane region" description="Helical" evidence="7">
    <location>
        <begin position="173"/>
        <end position="195"/>
    </location>
</feature>
<comment type="subcellular location">
    <subcellularLocation>
        <location evidence="1">Cell membrane</location>
        <topology evidence="1">Multi-pass membrane protein</topology>
    </subcellularLocation>
</comment>
<evidence type="ECO:0000313" key="9">
    <source>
        <dbReference type="EMBL" id="SDR83168.1"/>
    </source>
</evidence>
<dbReference type="OrthoDB" id="9791874at2"/>
<keyword evidence="3" id="KW-1003">Cell membrane</keyword>
<keyword evidence="6 7" id="KW-0472">Membrane</keyword>
<accession>A0A1H1M8T4</accession>
<evidence type="ECO:0000256" key="2">
    <source>
        <dbReference type="ARBA" id="ARBA00008193"/>
    </source>
</evidence>
<feature type="transmembrane region" description="Helical" evidence="7">
    <location>
        <begin position="5"/>
        <end position="23"/>
    </location>
</feature>
<organism evidence="9 10">
    <name type="scientific">Corynebacterium timonense</name>
    <dbReference type="NCBI Taxonomy" id="441500"/>
    <lineage>
        <taxon>Bacteria</taxon>
        <taxon>Bacillati</taxon>
        <taxon>Actinomycetota</taxon>
        <taxon>Actinomycetes</taxon>
        <taxon>Mycobacteriales</taxon>
        <taxon>Corynebacteriaceae</taxon>
        <taxon>Corynebacterium</taxon>
    </lineage>
</organism>
<dbReference type="GO" id="GO:0005886">
    <property type="term" value="C:plasma membrane"/>
    <property type="evidence" value="ECO:0007669"/>
    <property type="project" value="UniProtKB-SubCell"/>
</dbReference>
<dbReference type="EMBL" id="LT629765">
    <property type="protein sequence ID" value="SDR83168.1"/>
    <property type="molecule type" value="Genomic_DNA"/>
</dbReference>
<dbReference type="Pfam" id="PF03458">
    <property type="entry name" value="Gly_transporter"/>
    <property type="match status" value="2"/>
</dbReference>
<sequence length="253" mass="27158">MTYRVLELIGVYLTSLVAGAVARRMNFDIVGFALLALISSLAGGAVRDVLIDTGQVAALANPAYIWVALAGAATAFVTRFHGLAWTMFQYHADMATVGVWAVTGSSKALLAGVSPLGCVLMGLLTATGGTVVRDIMIGRVPALLKNQQVMAIPAVIASVLTVVGFRLGQYDLAMIGSPIVAFAIALVIYWAGWYVPTRQDFAPVNNLARRVRSSFSGTENAAHRVARDIEPGRVRRWRHNKMRQAEEDDDGGR</sequence>
<feature type="transmembrane region" description="Helical" evidence="7">
    <location>
        <begin position="149"/>
        <end position="167"/>
    </location>
</feature>
<dbReference type="InterPro" id="IPR005115">
    <property type="entry name" value="Gly_transporter"/>
</dbReference>
<proteinExistence type="inferred from homology"/>